<gene>
    <name evidence="1" type="ORF">B0T16DRAFT_406643</name>
</gene>
<dbReference type="EMBL" id="JAULSV010000002">
    <property type="protein sequence ID" value="KAK0652687.1"/>
    <property type="molecule type" value="Genomic_DNA"/>
</dbReference>
<dbReference type="AlphaFoldDB" id="A0AA40CVZ2"/>
<keyword evidence="2" id="KW-1185">Reference proteome</keyword>
<comment type="caution">
    <text evidence="1">The sequence shown here is derived from an EMBL/GenBank/DDBJ whole genome shotgun (WGS) entry which is preliminary data.</text>
</comment>
<organism evidence="1 2">
    <name type="scientific">Cercophora newfieldiana</name>
    <dbReference type="NCBI Taxonomy" id="92897"/>
    <lineage>
        <taxon>Eukaryota</taxon>
        <taxon>Fungi</taxon>
        <taxon>Dikarya</taxon>
        <taxon>Ascomycota</taxon>
        <taxon>Pezizomycotina</taxon>
        <taxon>Sordariomycetes</taxon>
        <taxon>Sordariomycetidae</taxon>
        <taxon>Sordariales</taxon>
        <taxon>Lasiosphaeriaceae</taxon>
        <taxon>Cercophora</taxon>
    </lineage>
</organism>
<evidence type="ECO:0000313" key="1">
    <source>
        <dbReference type="EMBL" id="KAK0652687.1"/>
    </source>
</evidence>
<sequence>MGEFVTRRLIPSVMDRSERPLEVVVNFGDMKINKPSDESGGISSTSAAPNAIIFNAPGSTLDMTGSGVGGSGASGASIVDARALRQRMMRGSGKGGLGYVTLPRRVGVESTYYPGEGRYYSGYDRGRVDIPLRRPERMLGFERGGGRLVRGVCAVCQARSLLNRRGCCDQCDHRVFSFPGPKDRYNMERDGLDYSTIRVPLLDEELSDVSSTPRTREFRYKGFGRSDGYGPERYYYY</sequence>
<name>A0AA40CVZ2_9PEZI</name>
<protein>
    <submittedName>
        <fullName evidence="1">Uncharacterized protein</fullName>
    </submittedName>
</protein>
<reference evidence="1" key="1">
    <citation type="submission" date="2023-06" db="EMBL/GenBank/DDBJ databases">
        <title>Genome-scale phylogeny and comparative genomics of the fungal order Sordariales.</title>
        <authorList>
            <consortium name="Lawrence Berkeley National Laboratory"/>
            <person name="Hensen N."/>
            <person name="Bonometti L."/>
            <person name="Westerberg I."/>
            <person name="Brannstrom I.O."/>
            <person name="Guillou S."/>
            <person name="Cros-Aarteil S."/>
            <person name="Calhoun S."/>
            <person name="Haridas S."/>
            <person name="Kuo A."/>
            <person name="Mondo S."/>
            <person name="Pangilinan J."/>
            <person name="Riley R."/>
            <person name="Labutti K."/>
            <person name="Andreopoulos B."/>
            <person name="Lipzen A."/>
            <person name="Chen C."/>
            <person name="Yanf M."/>
            <person name="Daum C."/>
            <person name="Ng V."/>
            <person name="Clum A."/>
            <person name="Steindorff A."/>
            <person name="Ohm R."/>
            <person name="Martin F."/>
            <person name="Silar P."/>
            <person name="Natvig D."/>
            <person name="Lalanne C."/>
            <person name="Gautier V."/>
            <person name="Ament-Velasquez S.L."/>
            <person name="Kruys A."/>
            <person name="Hutchinson M.I."/>
            <person name="Powell A.J."/>
            <person name="Barry K."/>
            <person name="Miller A.N."/>
            <person name="Grigoriev I.V."/>
            <person name="Debuchy R."/>
            <person name="Gladieux P."/>
            <person name="Thoren M.H."/>
            <person name="Johannesson H."/>
        </authorList>
    </citation>
    <scope>NUCLEOTIDE SEQUENCE</scope>
    <source>
        <strain evidence="1">SMH2532-1</strain>
    </source>
</reference>
<dbReference type="Proteomes" id="UP001174936">
    <property type="component" value="Unassembled WGS sequence"/>
</dbReference>
<proteinExistence type="predicted"/>
<accession>A0AA40CVZ2</accession>
<evidence type="ECO:0000313" key="2">
    <source>
        <dbReference type="Proteomes" id="UP001174936"/>
    </source>
</evidence>